<sequence length="78" mass="9216">IFIISSHFQEVEANVMKLCYRKRTFDVPCVKPENKHCEDLFKKDLKEITAYNCTCVKLYSKSGCTCKLGRKCPRHFFF</sequence>
<gene>
    <name evidence="6" type="primary">SP11-48</name>
</gene>
<evidence type="ECO:0000256" key="5">
    <source>
        <dbReference type="ARBA" id="ARBA00023157"/>
    </source>
</evidence>
<keyword evidence="4" id="KW-0732">Signal</keyword>
<name>Q9LRD0_BRACM</name>
<comment type="subcellular location">
    <subcellularLocation>
        <location evidence="1">Secreted</location>
    </subcellularLocation>
</comment>
<keyword evidence="3" id="KW-0964">Secreted</keyword>
<keyword evidence="5" id="KW-1015">Disulfide bond</keyword>
<dbReference type="Pfam" id="PF06876">
    <property type="entry name" value="SCRL"/>
    <property type="match status" value="1"/>
</dbReference>
<evidence type="ECO:0000256" key="2">
    <source>
        <dbReference type="ARBA" id="ARBA00006722"/>
    </source>
</evidence>
<evidence type="ECO:0000256" key="4">
    <source>
        <dbReference type="ARBA" id="ARBA00022729"/>
    </source>
</evidence>
<dbReference type="AlphaFoldDB" id="Q9LRD0"/>
<dbReference type="GO" id="GO:0007165">
    <property type="term" value="P:signal transduction"/>
    <property type="evidence" value="ECO:0007669"/>
    <property type="project" value="InterPro"/>
</dbReference>
<protein>
    <submittedName>
        <fullName evidence="6">S locus protein 11-48</fullName>
    </submittedName>
</protein>
<comment type="similarity">
    <text evidence="2">Belongs to the DEFL family.</text>
</comment>
<evidence type="ECO:0000256" key="1">
    <source>
        <dbReference type="ARBA" id="ARBA00004613"/>
    </source>
</evidence>
<organism evidence="6">
    <name type="scientific">Brassica campestris</name>
    <name type="common">Field mustard</name>
    <dbReference type="NCBI Taxonomy" id="3711"/>
    <lineage>
        <taxon>Eukaryota</taxon>
        <taxon>Viridiplantae</taxon>
        <taxon>Streptophyta</taxon>
        <taxon>Embryophyta</taxon>
        <taxon>Tracheophyta</taxon>
        <taxon>Spermatophyta</taxon>
        <taxon>Magnoliopsida</taxon>
        <taxon>eudicotyledons</taxon>
        <taxon>Gunneridae</taxon>
        <taxon>Pentapetalae</taxon>
        <taxon>rosids</taxon>
        <taxon>malvids</taxon>
        <taxon>Brassicales</taxon>
        <taxon>Brassicaceae</taxon>
        <taxon>Brassiceae</taxon>
        <taxon>Brassica</taxon>
    </lineage>
</organism>
<reference evidence="6" key="1">
    <citation type="journal article" date="2000" name="FEBS Lett.">
        <title>Highly divergent sequences of the pollen self-incompatibility (S) gene in class-I S haplotypes of Brassica campestris (syn. rapa) L.</title>
        <authorList>
            <person name="Watanabe M."/>
            <person name="Ito A."/>
            <person name="Takada Y."/>
            <person name="Ninomiya C."/>
            <person name="Kakizaki T."/>
            <person name="Takahata Y."/>
            <person name="Hatakeyama K."/>
            <person name="Hinata K."/>
            <person name="Suzuki G."/>
            <person name="Takasaki T."/>
            <person name="Satta Y."/>
            <person name="Shiba H."/>
            <person name="Takayama S."/>
            <person name="Isogai A."/>
        </authorList>
    </citation>
    <scope>NUCLEOTIDE SEQUENCE</scope>
    <source>
        <strain evidence="6">S48</strain>
    </source>
</reference>
<dbReference type="GO" id="GO:0005576">
    <property type="term" value="C:extracellular region"/>
    <property type="evidence" value="ECO:0007669"/>
    <property type="project" value="UniProtKB-SubCell"/>
</dbReference>
<dbReference type="EMBL" id="AB039766">
    <property type="protein sequence ID" value="BAA96404.1"/>
    <property type="molecule type" value="mRNA"/>
</dbReference>
<proteinExistence type="evidence at transcript level"/>
<evidence type="ECO:0000313" key="6">
    <source>
        <dbReference type="EMBL" id="BAA96404.1"/>
    </source>
</evidence>
<dbReference type="InterPro" id="IPR010682">
    <property type="entry name" value="SCRL"/>
</dbReference>
<accession>Q9LRD0</accession>
<feature type="non-terminal residue" evidence="6">
    <location>
        <position position="1"/>
    </location>
</feature>
<evidence type="ECO:0000256" key="3">
    <source>
        <dbReference type="ARBA" id="ARBA00022525"/>
    </source>
</evidence>